<feature type="domain" description="CHORD" evidence="6">
    <location>
        <begin position="137"/>
        <end position="196"/>
    </location>
</feature>
<dbReference type="InterPro" id="IPR039790">
    <property type="entry name" value="CHRD1"/>
</dbReference>
<feature type="domain" description="CS" evidence="5">
    <location>
        <begin position="208"/>
        <end position="298"/>
    </location>
</feature>
<evidence type="ECO:0000259" key="5">
    <source>
        <dbReference type="PROSITE" id="PS51203"/>
    </source>
</evidence>
<name>F4PW44_CACFS</name>
<dbReference type="InterPro" id="IPR007052">
    <property type="entry name" value="CS_dom"/>
</dbReference>
<dbReference type="Proteomes" id="UP000007797">
    <property type="component" value="Unassembled WGS sequence"/>
</dbReference>
<protein>
    <submittedName>
        <fullName evidence="7">Uncharacterized protein</fullName>
    </submittedName>
</protein>
<accession>F4PW44</accession>
<dbReference type="OrthoDB" id="1898560at2759"/>
<dbReference type="KEGG" id="dfa:DFA_07328"/>
<dbReference type="PROSITE" id="PS51401">
    <property type="entry name" value="CHORD"/>
    <property type="match status" value="2"/>
</dbReference>
<feature type="domain" description="CHORD" evidence="6">
    <location>
        <begin position="4"/>
        <end position="61"/>
    </location>
</feature>
<keyword evidence="2" id="KW-0677">Repeat</keyword>
<evidence type="ECO:0000313" key="7">
    <source>
        <dbReference type="EMBL" id="EGG20208.1"/>
    </source>
</evidence>
<evidence type="ECO:0000256" key="2">
    <source>
        <dbReference type="ARBA" id="ARBA00022737"/>
    </source>
</evidence>
<evidence type="ECO:0000259" key="6">
    <source>
        <dbReference type="PROSITE" id="PS51401"/>
    </source>
</evidence>
<dbReference type="GO" id="GO:0046872">
    <property type="term" value="F:metal ion binding"/>
    <property type="evidence" value="ECO:0007669"/>
    <property type="project" value="UniProtKB-KW"/>
</dbReference>
<feature type="compositionally biased region" description="Polar residues" evidence="4">
    <location>
        <begin position="71"/>
        <end position="94"/>
    </location>
</feature>
<proteinExistence type="predicted"/>
<dbReference type="SUPFAM" id="SSF49764">
    <property type="entry name" value="HSP20-like chaperones"/>
    <property type="match status" value="1"/>
</dbReference>
<keyword evidence="1" id="KW-0479">Metal-binding</keyword>
<dbReference type="RefSeq" id="XP_004367191.1">
    <property type="nucleotide sequence ID" value="XM_004367134.1"/>
</dbReference>
<evidence type="ECO:0000256" key="1">
    <source>
        <dbReference type="ARBA" id="ARBA00022723"/>
    </source>
</evidence>
<dbReference type="Pfam" id="PF04969">
    <property type="entry name" value="CS"/>
    <property type="match status" value="1"/>
</dbReference>
<dbReference type="Gene3D" id="4.10.1130.20">
    <property type="match status" value="2"/>
</dbReference>
<reference evidence="8" key="1">
    <citation type="journal article" date="2011" name="Genome Res.">
        <title>Phylogeny-wide analysis of social amoeba genomes highlights ancient origins for complex intercellular communication.</title>
        <authorList>
            <person name="Heidel A.J."/>
            <person name="Lawal H.M."/>
            <person name="Felder M."/>
            <person name="Schilde C."/>
            <person name="Helps N.R."/>
            <person name="Tunggal B."/>
            <person name="Rivero F."/>
            <person name="John U."/>
            <person name="Schleicher M."/>
            <person name="Eichinger L."/>
            <person name="Platzer M."/>
            <person name="Noegel A.A."/>
            <person name="Schaap P."/>
            <person name="Gloeckner G."/>
        </authorList>
    </citation>
    <scope>NUCLEOTIDE SEQUENCE [LARGE SCALE GENOMIC DNA]</scope>
    <source>
        <strain evidence="8">SH3</strain>
    </source>
</reference>
<keyword evidence="8" id="KW-1185">Reference proteome</keyword>
<dbReference type="Pfam" id="PF04968">
    <property type="entry name" value="CHORD"/>
    <property type="match status" value="2"/>
</dbReference>
<dbReference type="AlphaFoldDB" id="F4PW44"/>
<dbReference type="InterPro" id="IPR007051">
    <property type="entry name" value="CHORD_dom"/>
</dbReference>
<feature type="region of interest" description="Disordered" evidence="4">
    <location>
        <begin position="62"/>
        <end position="102"/>
    </location>
</feature>
<dbReference type="PROSITE" id="PS51203">
    <property type="entry name" value="CS"/>
    <property type="match status" value="1"/>
</dbReference>
<dbReference type="Gene3D" id="2.60.40.790">
    <property type="match status" value="1"/>
</dbReference>
<dbReference type="EMBL" id="GL883013">
    <property type="protein sequence ID" value="EGG20208.1"/>
    <property type="molecule type" value="Genomic_DNA"/>
</dbReference>
<organism evidence="7 8">
    <name type="scientific">Cavenderia fasciculata</name>
    <name type="common">Slime mold</name>
    <name type="synonym">Dictyostelium fasciculatum</name>
    <dbReference type="NCBI Taxonomy" id="261658"/>
    <lineage>
        <taxon>Eukaryota</taxon>
        <taxon>Amoebozoa</taxon>
        <taxon>Evosea</taxon>
        <taxon>Eumycetozoa</taxon>
        <taxon>Dictyostelia</taxon>
        <taxon>Acytosteliales</taxon>
        <taxon>Cavenderiaceae</taxon>
        <taxon>Cavenderia</taxon>
    </lineage>
</organism>
<dbReference type="PANTHER" id="PTHR46983:SF3">
    <property type="entry name" value="CHPADIPLOID STATE MAINTENANCE PROTEIN CHPA"/>
    <property type="match status" value="1"/>
</dbReference>
<dbReference type="PANTHER" id="PTHR46983">
    <property type="entry name" value="CYSTEINE AND HISTIDINE-RICH DOMAIN-CONTAINING PROTEIN 1"/>
    <property type="match status" value="1"/>
</dbReference>
<gene>
    <name evidence="7" type="ORF">DFA_07328</name>
</gene>
<dbReference type="OMA" id="KGYTCCK"/>
<keyword evidence="3" id="KW-0862">Zinc</keyword>
<evidence type="ECO:0000256" key="3">
    <source>
        <dbReference type="ARBA" id="ARBA00022833"/>
    </source>
</evidence>
<evidence type="ECO:0000313" key="8">
    <source>
        <dbReference type="Proteomes" id="UP000007797"/>
    </source>
</evidence>
<dbReference type="STRING" id="1054147.F4PW44"/>
<dbReference type="InterPro" id="IPR008978">
    <property type="entry name" value="HSP20-like_chaperone"/>
</dbReference>
<dbReference type="GeneID" id="14872482"/>
<sequence>MPVCGNNSCDKEYDETTLDQCCYHPGSAIFHDGMKGWSCCSKRVIEFEDFLQISGCASGRHKEKQKKEPTTIVQHNPSTSLSASTVETYGTSNPKNDKFAPKPISQAEASKKIVLPPKEYVEVNDPENAVIAVNGPCLRQGCKSVYVDESSRQQECIYHSGEPVFHDGSKGYSCCKPKAAIFEEFLKIKGCKTGKHRFVGEKKVQENSIVCKYDWYQSYDAVHLTIYAKQANTQLSKIEFTDNQTIDIHIVLRDNKEFNKVLHLAGTIDTQKSTITFLSTKIELKLIKDPQVSFSKLEQDELDLFRYQV</sequence>
<evidence type="ECO:0000256" key="4">
    <source>
        <dbReference type="SAM" id="MobiDB-lite"/>
    </source>
</evidence>